<dbReference type="SUPFAM" id="SSF53383">
    <property type="entry name" value="PLP-dependent transferases"/>
    <property type="match status" value="1"/>
</dbReference>
<dbReference type="PANTHER" id="PTHR43643">
    <property type="entry name" value="HISTIDINOL-PHOSPHATE AMINOTRANSFERASE 2"/>
    <property type="match status" value="1"/>
</dbReference>
<dbReference type="Gene3D" id="3.90.1150.10">
    <property type="entry name" value="Aspartate Aminotransferase, domain 1"/>
    <property type="match status" value="1"/>
</dbReference>
<dbReference type="InterPro" id="IPR005861">
    <property type="entry name" value="HisP_aminotrans"/>
</dbReference>
<dbReference type="AlphaFoldDB" id="A0A1B9B2F4"/>
<evidence type="ECO:0000256" key="4">
    <source>
        <dbReference type="ARBA" id="ARBA00022679"/>
    </source>
</evidence>
<keyword evidence="5 7" id="KW-0663">Pyridoxal phosphate</keyword>
<name>A0A1B9B2F4_9BACI</name>
<feature type="domain" description="Aminotransferase class I/classII large" evidence="8">
    <location>
        <begin position="33"/>
        <end position="359"/>
    </location>
</feature>
<feature type="modified residue" description="N6-(pyridoxal phosphate)lysine" evidence="7">
    <location>
        <position position="226"/>
    </location>
</feature>
<evidence type="ECO:0000313" key="10">
    <source>
        <dbReference type="Proteomes" id="UP000092578"/>
    </source>
</evidence>
<dbReference type="InterPro" id="IPR004839">
    <property type="entry name" value="Aminotransferase_I/II_large"/>
</dbReference>
<sequence length="369" mass="40955">MSHELQRTIIAQLKPYIPGKAIEEVKQELGLKEIIRLASNENPLGPSPKAVQAMQKALLESQLYPEATCRELREKLGGMYGIAPDQIMMGNGADNVITLIGTAYINPGDEVIYCIPTFPAYRTITLLMGGNPVEIPTARNYTYDLDTILAAITDKTKLIFICNPNNPTGTIVEEAQLKAFLRQVPPHVVVVLDEAYAEFINREGYRTGPDFVKAGYQVIFVRTFSKLYGLAGTRIGYAAASKELIAPVQAVREPFAANRIGHAGAVASLDDEEYRSKSLRTNKQEMKKLINEFQSFGYHVTPSHANFLFVDMKKDIIHITQALMKQGILIRPCTAWGLQTHARITVGTPEQNERLIHALQKINAGLFIT</sequence>
<dbReference type="InterPro" id="IPR015422">
    <property type="entry name" value="PyrdxlP-dep_Trfase_small"/>
</dbReference>
<dbReference type="InterPro" id="IPR050106">
    <property type="entry name" value="HistidinolP_aminotransfase"/>
</dbReference>
<evidence type="ECO:0000256" key="6">
    <source>
        <dbReference type="ARBA" id="ARBA00023102"/>
    </source>
</evidence>
<dbReference type="HAMAP" id="MF_01023">
    <property type="entry name" value="HisC_aminotrans_2"/>
    <property type="match status" value="1"/>
</dbReference>
<comment type="pathway">
    <text evidence="7">Amino-acid biosynthesis; L-histidine biosynthesis; L-histidine from 5-phospho-alpha-D-ribose 1-diphosphate: step 7/9.</text>
</comment>
<keyword evidence="4 7" id="KW-0808">Transferase</keyword>
<gene>
    <name evidence="7" type="primary">hisC</name>
    <name evidence="9" type="ORF">A8F95_21065</name>
</gene>
<evidence type="ECO:0000256" key="1">
    <source>
        <dbReference type="ARBA" id="ARBA00001933"/>
    </source>
</evidence>
<keyword evidence="3 7" id="KW-0032">Aminotransferase</keyword>
<comment type="caution">
    <text evidence="9">The sequence shown here is derived from an EMBL/GenBank/DDBJ whole genome shotgun (WGS) entry which is preliminary data.</text>
</comment>
<protein>
    <recommendedName>
        <fullName evidence="7">Histidinol-phosphate aminotransferase</fullName>
        <ecNumber evidence="7">2.6.1.9</ecNumber>
    </recommendedName>
    <alternativeName>
        <fullName evidence="7">Imidazole acetol-phosphate transaminase</fullName>
    </alternativeName>
</protein>
<keyword evidence="10" id="KW-1185">Reference proteome</keyword>
<accession>A0A1B9B2F4</accession>
<dbReference type="Gene3D" id="3.40.640.10">
    <property type="entry name" value="Type I PLP-dependent aspartate aminotransferase-like (Major domain)"/>
    <property type="match status" value="1"/>
</dbReference>
<reference evidence="10" key="1">
    <citation type="submission" date="2016-05" db="EMBL/GenBank/DDBJ databases">
        <authorList>
            <person name="Liu B."/>
            <person name="Wang J."/>
            <person name="Zhu Y."/>
            <person name="Liu G."/>
            <person name="Chen Q."/>
            <person name="Chen Z."/>
            <person name="Lan J."/>
            <person name="Che J."/>
            <person name="Ge C."/>
            <person name="Shi H."/>
            <person name="Pan Z."/>
            <person name="Liu X."/>
        </authorList>
    </citation>
    <scope>NUCLEOTIDE SEQUENCE [LARGE SCALE GENOMIC DNA]</scope>
    <source>
        <strain evidence="10">FJAT-27215</strain>
    </source>
</reference>
<dbReference type="Proteomes" id="UP000092578">
    <property type="component" value="Unassembled WGS sequence"/>
</dbReference>
<keyword evidence="7" id="KW-0028">Amino-acid biosynthesis</keyword>
<evidence type="ECO:0000256" key="7">
    <source>
        <dbReference type="HAMAP-Rule" id="MF_01023"/>
    </source>
</evidence>
<evidence type="ECO:0000256" key="5">
    <source>
        <dbReference type="ARBA" id="ARBA00022898"/>
    </source>
</evidence>
<dbReference type="InterPro" id="IPR015424">
    <property type="entry name" value="PyrdxlP-dep_Trfase"/>
</dbReference>
<dbReference type="GO" id="GO:0000105">
    <property type="term" value="P:L-histidine biosynthetic process"/>
    <property type="evidence" value="ECO:0007669"/>
    <property type="project" value="UniProtKB-UniRule"/>
</dbReference>
<comment type="cofactor">
    <cofactor evidence="1 7">
        <name>pyridoxal 5'-phosphate</name>
        <dbReference type="ChEBI" id="CHEBI:597326"/>
    </cofactor>
</comment>
<comment type="subunit">
    <text evidence="2 7">Homodimer.</text>
</comment>
<evidence type="ECO:0000256" key="3">
    <source>
        <dbReference type="ARBA" id="ARBA00022576"/>
    </source>
</evidence>
<dbReference type="PANTHER" id="PTHR43643:SF3">
    <property type="entry name" value="HISTIDINOL-PHOSPHATE AMINOTRANSFERASE"/>
    <property type="match status" value="1"/>
</dbReference>
<evidence type="ECO:0000313" key="9">
    <source>
        <dbReference type="EMBL" id="OCA90291.1"/>
    </source>
</evidence>
<dbReference type="EMBL" id="MAYT01000009">
    <property type="protein sequence ID" value="OCA90291.1"/>
    <property type="molecule type" value="Genomic_DNA"/>
</dbReference>
<organism evidence="9 10">
    <name type="scientific">Pseudobacillus wudalianchiensis</name>
    <dbReference type="NCBI Taxonomy" id="1743143"/>
    <lineage>
        <taxon>Bacteria</taxon>
        <taxon>Bacillati</taxon>
        <taxon>Bacillota</taxon>
        <taxon>Bacilli</taxon>
        <taxon>Bacillales</taxon>
        <taxon>Bacillaceae</taxon>
        <taxon>Pseudobacillus</taxon>
    </lineage>
</organism>
<comment type="similarity">
    <text evidence="7">Belongs to the class-II pyridoxal-phosphate-dependent aminotransferase family. Histidinol-phosphate aminotransferase subfamily.</text>
</comment>
<dbReference type="RefSeq" id="WP_065409983.1">
    <property type="nucleotide sequence ID" value="NZ_MAYT01000009.1"/>
</dbReference>
<evidence type="ECO:0000256" key="2">
    <source>
        <dbReference type="ARBA" id="ARBA00011738"/>
    </source>
</evidence>
<dbReference type="InterPro" id="IPR015421">
    <property type="entry name" value="PyrdxlP-dep_Trfase_major"/>
</dbReference>
<dbReference type="UniPathway" id="UPA00031">
    <property type="reaction ID" value="UER00012"/>
</dbReference>
<dbReference type="GO" id="GO:0004400">
    <property type="term" value="F:histidinol-phosphate transaminase activity"/>
    <property type="evidence" value="ECO:0007669"/>
    <property type="project" value="UniProtKB-UniRule"/>
</dbReference>
<dbReference type="Pfam" id="PF00155">
    <property type="entry name" value="Aminotran_1_2"/>
    <property type="match status" value="1"/>
</dbReference>
<comment type="catalytic activity">
    <reaction evidence="7">
        <text>L-histidinol phosphate + 2-oxoglutarate = 3-(imidazol-4-yl)-2-oxopropyl phosphate + L-glutamate</text>
        <dbReference type="Rhea" id="RHEA:23744"/>
        <dbReference type="ChEBI" id="CHEBI:16810"/>
        <dbReference type="ChEBI" id="CHEBI:29985"/>
        <dbReference type="ChEBI" id="CHEBI:57766"/>
        <dbReference type="ChEBI" id="CHEBI:57980"/>
        <dbReference type="EC" id="2.6.1.9"/>
    </reaction>
</comment>
<proteinExistence type="inferred from homology"/>
<dbReference type="GO" id="GO:0030170">
    <property type="term" value="F:pyridoxal phosphate binding"/>
    <property type="evidence" value="ECO:0007669"/>
    <property type="project" value="InterPro"/>
</dbReference>
<dbReference type="CDD" id="cd00609">
    <property type="entry name" value="AAT_like"/>
    <property type="match status" value="1"/>
</dbReference>
<dbReference type="NCBIfam" id="TIGR01141">
    <property type="entry name" value="hisC"/>
    <property type="match status" value="1"/>
</dbReference>
<keyword evidence="6 7" id="KW-0368">Histidine biosynthesis</keyword>
<dbReference type="EC" id="2.6.1.9" evidence="7"/>
<evidence type="ECO:0000259" key="8">
    <source>
        <dbReference type="Pfam" id="PF00155"/>
    </source>
</evidence>